<sequence>MLRVLDSLRPALALLLAFMVVAVDFTSYLLSVIGDAFFVGALLLLVWPAIKSANQSADHQ</sequence>
<dbReference type="RefSeq" id="WP_021567683.1">
    <property type="nucleotide sequence ID" value="NZ_BGYB01000006.1"/>
</dbReference>
<accession>A0A0P7N5R4</accession>
<comment type="caution">
    <text evidence="1">The sequence shown here is derived from an EMBL/GenBank/DDBJ whole genome shotgun (WGS) entry which is preliminary data.</text>
</comment>
<dbReference type="AlphaFoldDB" id="A0A0P7N5R4"/>
<dbReference type="Pfam" id="PF13064">
    <property type="entry name" value="DUF3927"/>
    <property type="match status" value="1"/>
</dbReference>
<evidence type="ECO:0000313" key="1">
    <source>
        <dbReference type="EMBL" id="KPO07342.1"/>
    </source>
</evidence>
<gene>
    <name evidence="1" type="ORF">ACU57_20605</name>
</gene>
<proteinExistence type="predicted"/>
<dbReference type="PATRIC" id="fig|562.7813.peg.1782"/>
<dbReference type="InterPro" id="IPR025169">
    <property type="entry name" value="DUF3927"/>
</dbReference>
<protein>
    <submittedName>
        <fullName evidence="1">Uncharacterized protein</fullName>
    </submittedName>
</protein>
<dbReference type="Proteomes" id="UP000050556">
    <property type="component" value="Unassembled WGS sequence"/>
</dbReference>
<dbReference type="EMBL" id="LDYI01000140">
    <property type="protein sequence ID" value="KPO07342.1"/>
    <property type="molecule type" value="Genomic_DNA"/>
</dbReference>
<organism evidence="1 2">
    <name type="scientific">Escherichia coli</name>
    <dbReference type="NCBI Taxonomy" id="562"/>
    <lineage>
        <taxon>Bacteria</taxon>
        <taxon>Pseudomonadati</taxon>
        <taxon>Pseudomonadota</taxon>
        <taxon>Gammaproteobacteria</taxon>
        <taxon>Enterobacterales</taxon>
        <taxon>Enterobacteriaceae</taxon>
        <taxon>Escherichia</taxon>
    </lineage>
</organism>
<evidence type="ECO:0000313" key="2">
    <source>
        <dbReference type="Proteomes" id="UP000050556"/>
    </source>
</evidence>
<name>A0A0P7N5R4_ECOLX</name>
<reference evidence="1 2" key="1">
    <citation type="journal article" date="2015" name="Front. Microbiol.">
        <title>Genetic determinants of heat resistance in Escherichia coli.</title>
        <authorList>
            <person name="Mercer R.G."/>
            <person name="Zheng J."/>
            <person name="Garcia-Hernandez R."/>
            <person name="Ruan L."/>
            <person name="Ganzle M.G."/>
            <person name="McMullen L.M."/>
        </authorList>
    </citation>
    <scope>NUCLEOTIDE SEQUENCE [LARGE SCALE GENOMIC DNA]</scope>
    <source>
        <strain evidence="1 2">AW1.3</strain>
    </source>
</reference>